<evidence type="ECO:0000313" key="1">
    <source>
        <dbReference type="Proteomes" id="UP000025227"/>
    </source>
</evidence>
<evidence type="ECO:0000313" key="2">
    <source>
        <dbReference type="WBParaSite" id="HCON_00049520-00001"/>
    </source>
</evidence>
<dbReference type="AlphaFoldDB" id="A0A7I4Y528"/>
<dbReference type="Proteomes" id="UP000025227">
    <property type="component" value="Unplaced"/>
</dbReference>
<proteinExistence type="predicted"/>
<keyword evidence="1" id="KW-1185">Reference proteome</keyword>
<reference evidence="2" key="1">
    <citation type="submission" date="2020-12" db="UniProtKB">
        <authorList>
            <consortium name="WormBaseParasite"/>
        </authorList>
    </citation>
    <scope>IDENTIFICATION</scope>
    <source>
        <strain evidence="2">MHco3</strain>
    </source>
</reference>
<protein>
    <submittedName>
        <fullName evidence="2">Histone-lysine N-methyltransferase SETMAR</fullName>
    </submittedName>
</protein>
<name>A0A7I4Y528_HAECO</name>
<dbReference type="WBParaSite" id="HCON_00049520-00001">
    <property type="protein sequence ID" value="HCON_00049520-00001"/>
    <property type="gene ID" value="HCON_00049520"/>
</dbReference>
<dbReference type="InterPro" id="IPR036397">
    <property type="entry name" value="RNaseH_sf"/>
</dbReference>
<sequence length="98" mass="11382">MLERNATVNKKVYIFQLNHVNEAIRLKRPARQGQVILLHDNARPHIAEVVKTALQDLNGSTSKAQSPVEAIDDMHILNIHSQYMYMYVCMYMDTYIHL</sequence>
<dbReference type="OrthoDB" id="616263at2759"/>
<dbReference type="Gene3D" id="3.30.420.10">
    <property type="entry name" value="Ribonuclease H-like superfamily/Ribonuclease H"/>
    <property type="match status" value="1"/>
</dbReference>
<organism evidence="1 2">
    <name type="scientific">Haemonchus contortus</name>
    <name type="common">Barber pole worm</name>
    <dbReference type="NCBI Taxonomy" id="6289"/>
    <lineage>
        <taxon>Eukaryota</taxon>
        <taxon>Metazoa</taxon>
        <taxon>Ecdysozoa</taxon>
        <taxon>Nematoda</taxon>
        <taxon>Chromadorea</taxon>
        <taxon>Rhabditida</taxon>
        <taxon>Rhabditina</taxon>
        <taxon>Rhabditomorpha</taxon>
        <taxon>Strongyloidea</taxon>
        <taxon>Trichostrongylidae</taxon>
        <taxon>Haemonchus</taxon>
    </lineage>
</organism>
<accession>A0A7I4Y528</accession>
<dbReference type="GO" id="GO:0003676">
    <property type="term" value="F:nucleic acid binding"/>
    <property type="evidence" value="ECO:0007669"/>
    <property type="project" value="InterPro"/>
</dbReference>